<reference evidence="1" key="1">
    <citation type="submission" date="2023-06" db="EMBL/GenBank/DDBJ databases">
        <authorList>
            <person name="Kurt Z."/>
        </authorList>
    </citation>
    <scope>NUCLEOTIDE SEQUENCE</scope>
</reference>
<protein>
    <submittedName>
        <fullName evidence="1">Myb-like DNA-binding domain-containing protein</fullName>
    </submittedName>
    <submittedName>
        <fullName evidence="2">Myb-like_DNA-binding domain-containing protein</fullName>
    </submittedName>
</protein>
<dbReference type="InterPro" id="IPR001005">
    <property type="entry name" value="SANT/Myb"/>
</dbReference>
<dbReference type="Proteomes" id="UP001642409">
    <property type="component" value="Unassembled WGS sequence"/>
</dbReference>
<dbReference type="EMBL" id="CAXDID020000546">
    <property type="protein sequence ID" value="CAL6101639.1"/>
    <property type="molecule type" value="Genomic_DNA"/>
</dbReference>
<proteinExistence type="predicted"/>
<dbReference type="EMBL" id="CATOUU010000727">
    <property type="protein sequence ID" value="CAI9944475.1"/>
    <property type="molecule type" value="Genomic_DNA"/>
</dbReference>
<evidence type="ECO:0000313" key="2">
    <source>
        <dbReference type="EMBL" id="CAL6101639.1"/>
    </source>
</evidence>
<dbReference type="GO" id="GO:0003677">
    <property type="term" value="F:DNA binding"/>
    <property type="evidence" value="ECO:0007669"/>
    <property type="project" value="UniProtKB-KW"/>
</dbReference>
<sequence>MISYGISETMTYETFFERSQLRDESVLDASCITQIEDELSCPEPAFQNQLPQQRLGGLQSENTKPSVYLYKQGLQCPCISATNSESEYALFESFVTSFGSENPKIDVNTSHREEKSARQPAARWSELEQFFFVQSLSVFKRTQYKQISDYVQTKTEHQVQQHSEAFFQQLQDAFEGPGTVQFDSRVFESFLKPLVVKYNPAQPVDGYVTAVCGRLRRVLDSCRSDIVVQQFVDDFVAPEFVEYITRERL</sequence>
<evidence type="ECO:0000313" key="1">
    <source>
        <dbReference type="EMBL" id="CAI9944475.1"/>
    </source>
</evidence>
<name>A0AA86PQH2_9EUKA</name>
<accession>A0AA86PQH2</accession>
<comment type="caution">
    <text evidence="1">The sequence shown here is derived from an EMBL/GenBank/DDBJ whole genome shotgun (WGS) entry which is preliminary data.</text>
</comment>
<reference evidence="2 3" key="2">
    <citation type="submission" date="2024-07" db="EMBL/GenBank/DDBJ databases">
        <authorList>
            <person name="Akdeniz Z."/>
        </authorList>
    </citation>
    <scope>NUCLEOTIDE SEQUENCE [LARGE SCALE GENOMIC DNA]</scope>
</reference>
<dbReference type="CDD" id="cd00167">
    <property type="entry name" value="SANT"/>
    <property type="match status" value="1"/>
</dbReference>
<dbReference type="InterPro" id="IPR009057">
    <property type="entry name" value="Homeodomain-like_sf"/>
</dbReference>
<dbReference type="Gene3D" id="1.10.10.60">
    <property type="entry name" value="Homeodomain-like"/>
    <property type="match status" value="1"/>
</dbReference>
<dbReference type="SUPFAM" id="SSF46689">
    <property type="entry name" value="Homeodomain-like"/>
    <property type="match status" value="1"/>
</dbReference>
<dbReference type="AlphaFoldDB" id="A0AA86PQH2"/>
<gene>
    <name evidence="1" type="ORF">HINF_LOCUS32120</name>
    <name evidence="2" type="ORF">HINF_LOCUS71287</name>
</gene>
<keyword evidence="1" id="KW-0238">DNA-binding</keyword>
<keyword evidence="3" id="KW-1185">Reference proteome</keyword>
<organism evidence="1">
    <name type="scientific">Hexamita inflata</name>
    <dbReference type="NCBI Taxonomy" id="28002"/>
    <lineage>
        <taxon>Eukaryota</taxon>
        <taxon>Metamonada</taxon>
        <taxon>Diplomonadida</taxon>
        <taxon>Hexamitidae</taxon>
        <taxon>Hexamitinae</taxon>
        <taxon>Hexamita</taxon>
    </lineage>
</organism>
<evidence type="ECO:0000313" key="3">
    <source>
        <dbReference type="Proteomes" id="UP001642409"/>
    </source>
</evidence>